<accession>A0A0N4XJD3</accession>
<gene>
    <name evidence="1" type="ORF">NBR_LOCUS2636</name>
</gene>
<keyword evidence="2" id="KW-1185">Reference proteome</keyword>
<dbReference type="EMBL" id="UYSL01003184">
    <property type="protein sequence ID" value="VDL66225.1"/>
    <property type="molecule type" value="Genomic_DNA"/>
</dbReference>
<reference evidence="3" key="1">
    <citation type="submission" date="2017-02" db="UniProtKB">
        <authorList>
            <consortium name="WormBaseParasite"/>
        </authorList>
    </citation>
    <scope>IDENTIFICATION</scope>
</reference>
<name>A0A0N4XJD3_NIPBR</name>
<organism evidence="3">
    <name type="scientific">Nippostrongylus brasiliensis</name>
    <name type="common">Rat hookworm</name>
    <dbReference type="NCBI Taxonomy" id="27835"/>
    <lineage>
        <taxon>Eukaryota</taxon>
        <taxon>Metazoa</taxon>
        <taxon>Ecdysozoa</taxon>
        <taxon>Nematoda</taxon>
        <taxon>Chromadorea</taxon>
        <taxon>Rhabditida</taxon>
        <taxon>Rhabditina</taxon>
        <taxon>Rhabditomorpha</taxon>
        <taxon>Strongyloidea</taxon>
        <taxon>Heligmosomidae</taxon>
        <taxon>Nippostrongylus</taxon>
    </lineage>
</organism>
<evidence type="ECO:0000313" key="1">
    <source>
        <dbReference type="EMBL" id="VDL66225.1"/>
    </source>
</evidence>
<reference evidence="1 2" key="2">
    <citation type="submission" date="2018-11" db="EMBL/GenBank/DDBJ databases">
        <authorList>
            <consortium name="Pathogen Informatics"/>
        </authorList>
    </citation>
    <scope>NUCLEOTIDE SEQUENCE [LARGE SCALE GENOMIC DNA]</scope>
</reference>
<dbReference type="AlphaFoldDB" id="A0A0N4XJD3"/>
<dbReference type="WBParaSite" id="NBR_0000263501-mRNA-1">
    <property type="protein sequence ID" value="NBR_0000263501-mRNA-1"/>
    <property type="gene ID" value="NBR_0000263501"/>
</dbReference>
<proteinExistence type="predicted"/>
<protein>
    <submittedName>
        <fullName evidence="1 3">Uncharacterized protein</fullName>
    </submittedName>
</protein>
<sequence>MGKPGRSRVTSSASSRGFRTEDVALLRRSPSTPHNSLVDLLLSRFSLSSFTFRTTRLRSLWISPSLGNDVHWIRVFRLAAPISMANSFPLHLFF</sequence>
<evidence type="ECO:0000313" key="3">
    <source>
        <dbReference type="WBParaSite" id="NBR_0000263501-mRNA-1"/>
    </source>
</evidence>
<dbReference type="Proteomes" id="UP000271162">
    <property type="component" value="Unassembled WGS sequence"/>
</dbReference>
<evidence type="ECO:0000313" key="2">
    <source>
        <dbReference type="Proteomes" id="UP000271162"/>
    </source>
</evidence>